<accession>A0A1Q8YK08</accession>
<dbReference type="EMBL" id="MSYM01000003">
    <property type="protein sequence ID" value="OLP08376.1"/>
    <property type="molecule type" value="Genomic_DNA"/>
</dbReference>
<dbReference type="AlphaFoldDB" id="A0A1Q8YK08"/>
<gene>
    <name evidence="1" type="ORF">BLL52_0326</name>
</gene>
<dbReference type="Pfam" id="PF05534">
    <property type="entry name" value="HicB"/>
    <property type="match status" value="1"/>
</dbReference>
<evidence type="ECO:0008006" key="3">
    <source>
        <dbReference type="Google" id="ProtNLM"/>
    </source>
</evidence>
<dbReference type="RefSeq" id="WP_083633722.1">
    <property type="nucleotide sequence ID" value="NZ_MSYM01000003.1"/>
</dbReference>
<keyword evidence="2" id="KW-1185">Reference proteome</keyword>
<proteinExistence type="predicted"/>
<evidence type="ECO:0000313" key="2">
    <source>
        <dbReference type="Proteomes" id="UP000185911"/>
    </source>
</evidence>
<reference evidence="1 2" key="1">
    <citation type="submission" date="2017-01" db="EMBL/GenBank/DDBJ databases">
        <title>Genome sequence of Rhodoferax antarcticus ANT.BR, a psychrophilic purple nonsulfur bacterium from an Antarctic microbial mat.</title>
        <authorList>
            <person name="Baker J."/>
            <person name="Riester C."/>
            <person name="Skinner B."/>
            <person name="Newell A."/>
            <person name="Swingley W."/>
            <person name="Madigan M."/>
            <person name="Jung D."/>
            <person name="Asao M."/>
            <person name="Chen M."/>
            <person name="Loughlin P."/>
            <person name="Pan H."/>
            <person name="Lin S."/>
            <person name="Li N."/>
            <person name="Shaw J."/>
            <person name="Prado M."/>
            <person name="Sherman C."/>
            <person name="Li X."/>
            <person name="Tang J."/>
            <person name="Blankenship R."/>
            <person name="Zhao T."/>
            <person name="Touchman J."/>
            <person name="Sattley M."/>
        </authorList>
    </citation>
    <scope>NUCLEOTIDE SEQUENCE [LARGE SCALE GENOMIC DNA]</scope>
    <source>
        <strain evidence="1 2">ANT.BR</strain>
    </source>
</reference>
<name>A0A1Q8YK08_9BURK</name>
<organism evidence="1 2">
    <name type="scientific">Rhodoferax antarcticus ANT.BR</name>
    <dbReference type="NCBI Taxonomy" id="1111071"/>
    <lineage>
        <taxon>Bacteria</taxon>
        <taxon>Pseudomonadati</taxon>
        <taxon>Pseudomonadota</taxon>
        <taxon>Betaproteobacteria</taxon>
        <taxon>Burkholderiales</taxon>
        <taxon>Comamonadaceae</taxon>
        <taxon>Rhodoferax</taxon>
    </lineage>
</organism>
<protein>
    <recommendedName>
        <fullName evidence="3">HicB family protein</fullName>
    </recommendedName>
</protein>
<dbReference type="Proteomes" id="UP000185911">
    <property type="component" value="Unassembled WGS sequence"/>
</dbReference>
<sequence length="37" mass="3944">MLRIEPRIHASALRRAAQAGQSLNKRAAAVLEKAACA</sequence>
<comment type="caution">
    <text evidence="1">The sequence shown here is derived from an EMBL/GenBank/DDBJ whole genome shotgun (WGS) entry which is preliminary data.</text>
</comment>
<evidence type="ECO:0000313" key="1">
    <source>
        <dbReference type="EMBL" id="OLP08376.1"/>
    </source>
</evidence>
<dbReference type="InterPro" id="IPR008651">
    <property type="entry name" value="Uncharacterised_HicB"/>
</dbReference>